<sequence length="58" mass="6341">MLNRSPPTPSSLVQLCISCSCQQQTPACPYLTPPNYSCLLARTSAMDRPARLKSLSSR</sequence>
<organism evidence="1 2">
    <name type="scientific">Microthyrium microscopicum</name>
    <dbReference type="NCBI Taxonomy" id="703497"/>
    <lineage>
        <taxon>Eukaryota</taxon>
        <taxon>Fungi</taxon>
        <taxon>Dikarya</taxon>
        <taxon>Ascomycota</taxon>
        <taxon>Pezizomycotina</taxon>
        <taxon>Dothideomycetes</taxon>
        <taxon>Dothideomycetes incertae sedis</taxon>
        <taxon>Microthyriales</taxon>
        <taxon>Microthyriaceae</taxon>
        <taxon>Microthyrium</taxon>
    </lineage>
</organism>
<keyword evidence="2" id="KW-1185">Reference proteome</keyword>
<dbReference type="EMBL" id="MU004231">
    <property type="protein sequence ID" value="KAF2673171.1"/>
    <property type="molecule type" value="Genomic_DNA"/>
</dbReference>
<dbReference type="AlphaFoldDB" id="A0A6A6UNX8"/>
<evidence type="ECO:0000313" key="1">
    <source>
        <dbReference type="EMBL" id="KAF2673171.1"/>
    </source>
</evidence>
<dbReference type="PROSITE" id="PS51257">
    <property type="entry name" value="PROKAR_LIPOPROTEIN"/>
    <property type="match status" value="1"/>
</dbReference>
<gene>
    <name evidence="1" type="ORF">BT63DRAFT_421344</name>
</gene>
<protein>
    <submittedName>
        <fullName evidence="1">Uncharacterized protein</fullName>
    </submittedName>
</protein>
<dbReference type="Proteomes" id="UP000799302">
    <property type="component" value="Unassembled WGS sequence"/>
</dbReference>
<name>A0A6A6UNX8_9PEZI</name>
<evidence type="ECO:0000313" key="2">
    <source>
        <dbReference type="Proteomes" id="UP000799302"/>
    </source>
</evidence>
<proteinExistence type="predicted"/>
<accession>A0A6A6UNX8</accession>
<reference evidence="1" key="1">
    <citation type="journal article" date="2020" name="Stud. Mycol.">
        <title>101 Dothideomycetes genomes: a test case for predicting lifestyles and emergence of pathogens.</title>
        <authorList>
            <person name="Haridas S."/>
            <person name="Albert R."/>
            <person name="Binder M."/>
            <person name="Bloem J."/>
            <person name="Labutti K."/>
            <person name="Salamov A."/>
            <person name="Andreopoulos B."/>
            <person name="Baker S."/>
            <person name="Barry K."/>
            <person name="Bills G."/>
            <person name="Bluhm B."/>
            <person name="Cannon C."/>
            <person name="Castanera R."/>
            <person name="Culley D."/>
            <person name="Daum C."/>
            <person name="Ezra D."/>
            <person name="Gonzalez J."/>
            <person name="Henrissat B."/>
            <person name="Kuo A."/>
            <person name="Liang C."/>
            <person name="Lipzen A."/>
            <person name="Lutzoni F."/>
            <person name="Magnuson J."/>
            <person name="Mondo S."/>
            <person name="Nolan M."/>
            <person name="Ohm R."/>
            <person name="Pangilinan J."/>
            <person name="Park H.-J."/>
            <person name="Ramirez L."/>
            <person name="Alfaro M."/>
            <person name="Sun H."/>
            <person name="Tritt A."/>
            <person name="Yoshinaga Y."/>
            <person name="Zwiers L.-H."/>
            <person name="Turgeon B."/>
            <person name="Goodwin S."/>
            <person name="Spatafora J."/>
            <person name="Crous P."/>
            <person name="Grigoriev I."/>
        </authorList>
    </citation>
    <scope>NUCLEOTIDE SEQUENCE</scope>
    <source>
        <strain evidence="1">CBS 115976</strain>
    </source>
</reference>